<dbReference type="SUPFAM" id="SSF81321">
    <property type="entry name" value="Family A G protein-coupled receptor-like"/>
    <property type="match status" value="1"/>
</dbReference>
<feature type="transmembrane region" description="Helical" evidence="1">
    <location>
        <begin position="109"/>
        <end position="130"/>
    </location>
</feature>
<dbReference type="Gene3D" id="1.20.1070.10">
    <property type="entry name" value="Rhodopsin 7-helix transmembrane proteins"/>
    <property type="match status" value="1"/>
</dbReference>
<evidence type="ECO:0008006" key="4">
    <source>
        <dbReference type="Google" id="ProtNLM"/>
    </source>
</evidence>
<dbReference type="PANTHER" id="PTHR23021">
    <property type="entry name" value="SERPENTINE RECEPTOR, CLASS T"/>
    <property type="match status" value="1"/>
</dbReference>
<evidence type="ECO:0000313" key="2">
    <source>
        <dbReference type="EMBL" id="PAV61655.1"/>
    </source>
</evidence>
<dbReference type="EMBL" id="LIAE01010403">
    <property type="protein sequence ID" value="PAV61657.1"/>
    <property type="molecule type" value="Genomic_DNA"/>
</dbReference>
<keyword evidence="1" id="KW-0472">Membrane</keyword>
<evidence type="ECO:0000313" key="3">
    <source>
        <dbReference type="Proteomes" id="UP000218231"/>
    </source>
</evidence>
<dbReference type="Proteomes" id="UP000218231">
    <property type="component" value="Unassembled WGS sequence"/>
</dbReference>
<dbReference type="PANTHER" id="PTHR23021:SF11">
    <property type="entry name" value="SERPENTINE RECEPTOR, CLASS T"/>
    <property type="match status" value="1"/>
</dbReference>
<evidence type="ECO:0000256" key="1">
    <source>
        <dbReference type="SAM" id="Phobius"/>
    </source>
</evidence>
<dbReference type="InterPro" id="IPR019425">
    <property type="entry name" value="7TM_GPCR_serpentine_rcpt_Srt"/>
</dbReference>
<accession>A0A2A2JIZ9</accession>
<dbReference type="STRING" id="2018661.A0A2A2JIZ9"/>
<organism evidence="2 3">
    <name type="scientific">Diploscapter pachys</name>
    <dbReference type="NCBI Taxonomy" id="2018661"/>
    <lineage>
        <taxon>Eukaryota</taxon>
        <taxon>Metazoa</taxon>
        <taxon>Ecdysozoa</taxon>
        <taxon>Nematoda</taxon>
        <taxon>Chromadorea</taxon>
        <taxon>Rhabditida</taxon>
        <taxon>Rhabditina</taxon>
        <taxon>Rhabditomorpha</taxon>
        <taxon>Rhabditoidea</taxon>
        <taxon>Rhabditidae</taxon>
        <taxon>Diploscapter</taxon>
    </lineage>
</organism>
<sequence length="222" mass="25055">MEVTFPELAKMLFQGWRTGLMIFIGPFLYGLLGMMHGPPPLFNSFLQAFFFDPFIHQGRILEYANYIHFYNNIVVCSLTCLCYGLFCANFQRKFKHYFKDKKSKKNAHVFIQASIICCVNLIAAIIYVVMQNFTLPPIFVHIAQLSFQLVHSCPPYIYIAFNKAVRHKILSLFGVQMARTGQVTSGVYVNNKIGVSSTNVFPAKVPASSTQGSGNQAESIII</sequence>
<dbReference type="AlphaFoldDB" id="A0A2A2JIZ9"/>
<keyword evidence="3" id="KW-1185">Reference proteome</keyword>
<comment type="caution">
    <text evidence="2">The sequence shown here is derived from an EMBL/GenBank/DDBJ whole genome shotgun (WGS) entry which is preliminary data.</text>
</comment>
<feature type="transmembrane region" description="Helical" evidence="1">
    <location>
        <begin position="20"/>
        <end position="37"/>
    </location>
</feature>
<feature type="transmembrane region" description="Helical" evidence="1">
    <location>
        <begin position="142"/>
        <end position="161"/>
    </location>
</feature>
<proteinExistence type="predicted"/>
<name>A0A2A2JIZ9_9BILA</name>
<feature type="transmembrane region" description="Helical" evidence="1">
    <location>
        <begin position="69"/>
        <end position="88"/>
    </location>
</feature>
<dbReference type="OrthoDB" id="5843372at2759"/>
<reference evidence="2 3" key="1">
    <citation type="journal article" date="2017" name="Curr. Biol.">
        <title>Genome architecture and evolution of a unichromosomal asexual nematode.</title>
        <authorList>
            <person name="Fradin H."/>
            <person name="Zegar C."/>
            <person name="Gutwein M."/>
            <person name="Lucas J."/>
            <person name="Kovtun M."/>
            <person name="Corcoran D."/>
            <person name="Baugh L.R."/>
            <person name="Kiontke K."/>
            <person name="Gunsalus K."/>
            <person name="Fitch D.H."/>
            <person name="Piano F."/>
        </authorList>
    </citation>
    <scope>NUCLEOTIDE SEQUENCE [LARGE SCALE GENOMIC DNA]</scope>
    <source>
        <strain evidence="2">PF1309</strain>
    </source>
</reference>
<dbReference type="EMBL" id="LIAE01010403">
    <property type="protein sequence ID" value="PAV61655.1"/>
    <property type="molecule type" value="Genomic_DNA"/>
</dbReference>
<protein>
    <recommendedName>
        <fullName evidence="4">Serpentine receptor class gamma</fullName>
    </recommendedName>
</protein>
<dbReference type="Pfam" id="PF10321">
    <property type="entry name" value="7TM_GPCR_Srt"/>
    <property type="match status" value="1"/>
</dbReference>
<keyword evidence="1" id="KW-0812">Transmembrane</keyword>
<keyword evidence="1" id="KW-1133">Transmembrane helix</keyword>
<gene>
    <name evidence="2" type="ORF">WR25_00676</name>
</gene>